<feature type="domain" description="Integrase catalytic" evidence="2">
    <location>
        <begin position="139"/>
        <end position="314"/>
    </location>
</feature>
<evidence type="ECO:0000313" key="3">
    <source>
        <dbReference type="EMBL" id="KKM68833.1"/>
    </source>
</evidence>
<gene>
    <name evidence="3" type="ORF">LCGC14_1456960</name>
</gene>
<dbReference type="SUPFAM" id="SSF53098">
    <property type="entry name" value="Ribonuclease H-like"/>
    <property type="match status" value="1"/>
</dbReference>
<dbReference type="NCBIfam" id="NF033546">
    <property type="entry name" value="transpos_IS21"/>
    <property type="match status" value="1"/>
</dbReference>
<comment type="caution">
    <text evidence="3">The sequence shown here is derived from an EMBL/GenBank/DDBJ whole genome shotgun (WGS) entry which is preliminary data.</text>
</comment>
<protein>
    <recommendedName>
        <fullName evidence="2">Integrase catalytic domain-containing protein</fullName>
    </recommendedName>
</protein>
<dbReference type="InterPro" id="IPR009057">
    <property type="entry name" value="Homeodomain-like_sf"/>
</dbReference>
<proteinExistence type="inferred from homology"/>
<dbReference type="InterPro" id="IPR036397">
    <property type="entry name" value="RNaseH_sf"/>
</dbReference>
<dbReference type="AlphaFoldDB" id="A0A0F9JGZ8"/>
<dbReference type="Gene3D" id="3.30.420.10">
    <property type="entry name" value="Ribonuclease H-like superfamily/Ribonuclease H"/>
    <property type="match status" value="1"/>
</dbReference>
<dbReference type="Pfam" id="PF13683">
    <property type="entry name" value="rve_3"/>
    <property type="match status" value="1"/>
</dbReference>
<sequence length="501" mass="58888">MQRNSLRRLNNYKSINPIRMKDEQIDNRVVTLHGMGWSLRHISRELGISRGRIDRILASKSVLRDTTPGERMKQRKRRVSKLDPYKSYIGDLLDRYPDITCQRVYEHLCERGFDGEITIVRNYLKAVREVVSKTPLHMVETLPGQRGAHDWSDYKITFTATRGQEQVIFFSYILCYSRRQYISVVDDKTRQTLLRELIAAFIYMDGVPREIKSDNQKACVDRYEMGRAVFNRKFLEFATHYRFCPQSITPGKPTENLKIERPFYYLERSFLNGRSFKDRDDLKAQLQQWLNQVNDLRTHGTTKKRPIDLFEEEYPCLLALPKNHYDTSLLTHIAVNQESCVQWKGYQYVVPQKYMFEVCPVRITESELIVYSVDGEQIATHPLAQKGHLGRYVGKRQKKGKSSGPNIKDVISRVEAFAPDMKEFIEQLRRHKKASWGYHLRKLLALKVNYHVEDITMAIRRAKQFKVYDASTIEGFLDNNSEPRHHIKLSIKPRKSNNDEQ</sequence>
<dbReference type="InterPro" id="IPR001584">
    <property type="entry name" value="Integrase_cat-core"/>
</dbReference>
<organism evidence="3">
    <name type="scientific">marine sediment metagenome</name>
    <dbReference type="NCBI Taxonomy" id="412755"/>
    <lineage>
        <taxon>unclassified sequences</taxon>
        <taxon>metagenomes</taxon>
        <taxon>ecological metagenomes</taxon>
    </lineage>
</organism>
<dbReference type="PANTHER" id="PTHR35004">
    <property type="entry name" value="TRANSPOSASE RV3428C-RELATED"/>
    <property type="match status" value="1"/>
</dbReference>
<dbReference type="PROSITE" id="PS50994">
    <property type="entry name" value="INTEGRASE"/>
    <property type="match status" value="1"/>
</dbReference>
<accession>A0A0F9JGZ8</accession>
<dbReference type="InterPro" id="IPR012337">
    <property type="entry name" value="RNaseH-like_sf"/>
</dbReference>
<dbReference type="Pfam" id="PF22483">
    <property type="entry name" value="Mu-transpos_C_2"/>
    <property type="match status" value="1"/>
</dbReference>
<comment type="similarity">
    <text evidence="1">Belongs to the transposase IS21/IS408/IS1162 family.</text>
</comment>
<dbReference type="PANTHER" id="PTHR35004:SF7">
    <property type="entry name" value="INTEGRASE PROTEIN"/>
    <property type="match status" value="1"/>
</dbReference>
<dbReference type="GO" id="GO:0015074">
    <property type="term" value="P:DNA integration"/>
    <property type="evidence" value="ECO:0007669"/>
    <property type="project" value="InterPro"/>
</dbReference>
<dbReference type="GO" id="GO:0003676">
    <property type="term" value="F:nucleic acid binding"/>
    <property type="evidence" value="ECO:0007669"/>
    <property type="project" value="InterPro"/>
</dbReference>
<dbReference type="SUPFAM" id="SSF46689">
    <property type="entry name" value="Homeodomain-like"/>
    <property type="match status" value="1"/>
</dbReference>
<evidence type="ECO:0000259" key="2">
    <source>
        <dbReference type="PROSITE" id="PS50994"/>
    </source>
</evidence>
<name>A0A0F9JGZ8_9ZZZZ</name>
<dbReference type="EMBL" id="LAZR01010098">
    <property type="protein sequence ID" value="KKM68833.1"/>
    <property type="molecule type" value="Genomic_DNA"/>
</dbReference>
<dbReference type="InterPro" id="IPR054353">
    <property type="entry name" value="IstA-like_C"/>
</dbReference>
<reference evidence="3" key="1">
    <citation type="journal article" date="2015" name="Nature">
        <title>Complex archaea that bridge the gap between prokaryotes and eukaryotes.</title>
        <authorList>
            <person name="Spang A."/>
            <person name="Saw J.H."/>
            <person name="Jorgensen S.L."/>
            <person name="Zaremba-Niedzwiedzka K."/>
            <person name="Martijn J."/>
            <person name="Lind A.E."/>
            <person name="van Eijk R."/>
            <person name="Schleper C."/>
            <person name="Guy L."/>
            <person name="Ettema T.J."/>
        </authorList>
    </citation>
    <scope>NUCLEOTIDE SEQUENCE</scope>
</reference>
<evidence type="ECO:0000256" key="1">
    <source>
        <dbReference type="ARBA" id="ARBA00009277"/>
    </source>
</evidence>